<keyword evidence="5" id="KW-1185">Reference proteome</keyword>
<dbReference type="InterPro" id="IPR026906">
    <property type="entry name" value="LRR_5"/>
</dbReference>
<feature type="signal peptide" evidence="3">
    <location>
        <begin position="1"/>
        <end position="18"/>
    </location>
</feature>
<sequence length="346" mass="39618">MDGLKVLLFIVSAVFVLGEECAFNQTLTNFNVTVYPEVDSAGENVTIQIPIEYKKDIFHLLIVNETLPNLCQNFFLIQNELSIVQIINSSVQEIHPGAFNITPTLALIRIVLNPISSIKKNVFNNIKVKEIDLSQNVINNIDTEAFDNNTYLEIVKLNNNQIKEINPNWFYNSPKVYKFSAIYNDIKAIPAEAFKNMDQERPLKLRLSANRITEISPDAFNSHHTIQLLRINGNKITTLPDNIFINRTIQILQVNTNKLQCFPDVMFQTGINTLDFVDNISFECQCLKKVRKFAEDNNLEVLYPSIICEDRAREVNIVFSYNKTYEIPLLPPTVDVDVYVKPDQPT</sequence>
<dbReference type="Proteomes" id="UP001168821">
    <property type="component" value="Unassembled WGS sequence"/>
</dbReference>
<organism evidence="4 5">
    <name type="scientific">Zophobas morio</name>
    <dbReference type="NCBI Taxonomy" id="2755281"/>
    <lineage>
        <taxon>Eukaryota</taxon>
        <taxon>Metazoa</taxon>
        <taxon>Ecdysozoa</taxon>
        <taxon>Arthropoda</taxon>
        <taxon>Hexapoda</taxon>
        <taxon>Insecta</taxon>
        <taxon>Pterygota</taxon>
        <taxon>Neoptera</taxon>
        <taxon>Endopterygota</taxon>
        <taxon>Coleoptera</taxon>
        <taxon>Polyphaga</taxon>
        <taxon>Cucujiformia</taxon>
        <taxon>Tenebrionidae</taxon>
        <taxon>Zophobas</taxon>
    </lineage>
</organism>
<gene>
    <name evidence="4" type="ORF">Zmor_001028</name>
</gene>
<evidence type="ECO:0000313" key="4">
    <source>
        <dbReference type="EMBL" id="KAJ3665536.1"/>
    </source>
</evidence>
<dbReference type="InterPro" id="IPR050333">
    <property type="entry name" value="SLRP"/>
</dbReference>
<dbReference type="PANTHER" id="PTHR45712">
    <property type="entry name" value="AGAP008170-PA"/>
    <property type="match status" value="1"/>
</dbReference>
<evidence type="ECO:0000256" key="1">
    <source>
        <dbReference type="ARBA" id="ARBA00022614"/>
    </source>
</evidence>
<protein>
    <submittedName>
        <fullName evidence="4">Uncharacterized protein</fullName>
    </submittedName>
</protein>
<proteinExistence type="predicted"/>
<name>A0AA38J1T0_9CUCU</name>
<dbReference type="PANTHER" id="PTHR45712:SF22">
    <property type="entry name" value="INSULIN-LIKE GROWTH FACTOR-BINDING PROTEIN COMPLEX ACID LABILE SUBUNIT"/>
    <property type="match status" value="1"/>
</dbReference>
<feature type="chain" id="PRO_5041409628" evidence="3">
    <location>
        <begin position="19"/>
        <end position="346"/>
    </location>
</feature>
<evidence type="ECO:0000256" key="2">
    <source>
        <dbReference type="ARBA" id="ARBA00022737"/>
    </source>
</evidence>
<dbReference type="InterPro" id="IPR032675">
    <property type="entry name" value="LRR_dom_sf"/>
</dbReference>
<dbReference type="GO" id="GO:0005615">
    <property type="term" value="C:extracellular space"/>
    <property type="evidence" value="ECO:0007669"/>
    <property type="project" value="TreeGrafter"/>
</dbReference>
<dbReference type="Gene3D" id="3.80.10.10">
    <property type="entry name" value="Ribonuclease Inhibitor"/>
    <property type="match status" value="2"/>
</dbReference>
<reference evidence="4" key="1">
    <citation type="journal article" date="2023" name="G3 (Bethesda)">
        <title>Whole genome assemblies of Zophobas morio and Tenebrio molitor.</title>
        <authorList>
            <person name="Kaur S."/>
            <person name="Stinson S.A."/>
            <person name="diCenzo G.C."/>
        </authorList>
    </citation>
    <scope>NUCLEOTIDE SEQUENCE</scope>
    <source>
        <strain evidence="4">QUZm001</strain>
    </source>
</reference>
<comment type="caution">
    <text evidence="4">The sequence shown here is derived from an EMBL/GenBank/DDBJ whole genome shotgun (WGS) entry which is preliminary data.</text>
</comment>
<evidence type="ECO:0000313" key="5">
    <source>
        <dbReference type="Proteomes" id="UP001168821"/>
    </source>
</evidence>
<keyword evidence="2" id="KW-0677">Repeat</keyword>
<dbReference type="EMBL" id="JALNTZ010000001">
    <property type="protein sequence ID" value="KAJ3665536.1"/>
    <property type="molecule type" value="Genomic_DNA"/>
</dbReference>
<keyword evidence="1" id="KW-0433">Leucine-rich repeat</keyword>
<dbReference type="Pfam" id="PF13306">
    <property type="entry name" value="LRR_5"/>
    <property type="match status" value="2"/>
</dbReference>
<keyword evidence="3" id="KW-0732">Signal</keyword>
<accession>A0AA38J1T0</accession>
<dbReference type="AlphaFoldDB" id="A0AA38J1T0"/>
<evidence type="ECO:0000256" key="3">
    <source>
        <dbReference type="SAM" id="SignalP"/>
    </source>
</evidence>
<dbReference type="SUPFAM" id="SSF52058">
    <property type="entry name" value="L domain-like"/>
    <property type="match status" value="1"/>
</dbReference>